<keyword evidence="3" id="KW-1185">Reference proteome</keyword>
<dbReference type="Proteomes" id="UP001292084">
    <property type="component" value="Unassembled WGS sequence"/>
</dbReference>
<proteinExistence type="predicted"/>
<dbReference type="EMBL" id="JAXQNN010000002">
    <property type="protein sequence ID" value="MDZ5711634.1"/>
    <property type="molecule type" value="Genomic_DNA"/>
</dbReference>
<keyword evidence="1" id="KW-0175">Coiled coil</keyword>
<comment type="caution">
    <text evidence="2">The sequence shown here is derived from an EMBL/GenBank/DDBJ whole genome shotgun (WGS) entry which is preliminary data.</text>
</comment>
<dbReference type="RefSeq" id="WP_322420651.1">
    <property type="nucleotide sequence ID" value="NZ_JAXQNN010000002.1"/>
</dbReference>
<evidence type="ECO:0000313" key="3">
    <source>
        <dbReference type="Proteomes" id="UP001292084"/>
    </source>
</evidence>
<sequence length="302" mass="34464">MTSKLQLIHRTEDLHDICATCELVPPASSPNNPICSKCPVQAELQQIGKQLLINPKIDKIVSKGRDMSVSEMKYLVNKSYDIKSLKKILKMGDVVIRDILNNNNISVRGDEEMPTINLTTDEYMSFIDEGLSINEMAERKGLKPQQIYNFKSYNNLPSAPRKKKVQEKSVASIPAPVKEKTMPLKVVKDESVSHDAPLKQMEARMKAKDEKIAELEVKLNQKVDYSEGWVTQSKYKEVDEDNKRLKSKIEQLEEENHRLNHLAQETDRTLENERFRANDQAAELVLVTEQLKHAKGLLKAIL</sequence>
<organism evidence="2 3">
    <name type="scientific">Jeotgalibacillus haloalkalitolerans</name>
    <dbReference type="NCBI Taxonomy" id="3104292"/>
    <lineage>
        <taxon>Bacteria</taxon>
        <taxon>Bacillati</taxon>
        <taxon>Bacillota</taxon>
        <taxon>Bacilli</taxon>
        <taxon>Bacillales</taxon>
        <taxon>Caryophanaceae</taxon>
        <taxon>Jeotgalibacillus</taxon>
    </lineage>
</organism>
<evidence type="ECO:0000256" key="1">
    <source>
        <dbReference type="SAM" id="Coils"/>
    </source>
</evidence>
<evidence type="ECO:0000313" key="2">
    <source>
        <dbReference type="EMBL" id="MDZ5711634.1"/>
    </source>
</evidence>
<reference evidence="2 3" key="1">
    <citation type="submission" date="2023-12" db="EMBL/GenBank/DDBJ databases">
        <title>Jeotgalibacillus haloalkaliphilus sp. nov., a novel salt-tolerant bacteria, isolated from the estuary of the Fenhe River into the Yellow River.</title>
        <authorList>
            <person name="Li Y."/>
        </authorList>
    </citation>
    <scope>NUCLEOTIDE SEQUENCE [LARGE SCALE GENOMIC DNA]</scope>
    <source>
        <strain evidence="2 3">HH7-29</strain>
    </source>
</reference>
<accession>A0ABU5KK52</accession>
<protein>
    <submittedName>
        <fullName evidence="2">Uncharacterized protein</fullName>
    </submittedName>
</protein>
<gene>
    <name evidence="2" type="ORF">UFB30_05320</name>
</gene>
<feature type="coiled-coil region" evidence="1">
    <location>
        <begin position="198"/>
        <end position="272"/>
    </location>
</feature>
<name>A0ABU5KK52_9BACL</name>